<dbReference type="Proteomes" id="UP000023152">
    <property type="component" value="Unassembled WGS sequence"/>
</dbReference>
<comment type="caution">
    <text evidence="3">The sequence shown here is derived from an EMBL/GenBank/DDBJ whole genome shotgun (WGS) entry which is preliminary data.</text>
</comment>
<evidence type="ECO:0000313" key="3">
    <source>
        <dbReference type="EMBL" id="ETN99396.1"/>
    </source>
</evidence>
<evidence type="ECO:0000256" key="1">
    <source>
        <dbReference type="SAM" id="Phobius"/>
    </source>
</evidence>
<evidence type="ECO:0000256" key="2">
    <source>
        <dbReference type="SAM" id="SignalP"/>
    </source>
</evidence>
<keyword evidence="2" id="KW-0732">Signal</keyword>
<feature type="transmembrane region" description="Helical" evidence="1">
    <location>
        <begin position="495"/>
        <end position="513"/>
    </location>
</feature>
<keyword evidence="1" id="KW-0812">Transmembrane</keyword>
<proteinExistence type="predicted"/>
<name>X6LE77_RETFI</name>
<accession>X6LE77</accession>
<reference evidence="3 4" key="1">
    <citation type="journal article" date="2013" name="Curr. Biol.">
        <title>The Genome of the Foraminiferan Reticulomyxa filosa.</title>
        <authorList>
            <person name="Glockner G."/>
            <person name="Hulsmann N."/>
            <person name="Schleicher M."/>
            <person name="Noegel A.A."/>
            <person name="Eichinger L."/>
            <person name="Gallinger C."/>
            <person name="Pawlowski J."/>
            <person name="Sierra R."/>
            <person name="Euteneuer U."/>
            <person name="Pillet L."/>
            <person name="Moustafa A."/>
            <person name="Platzer M."/>
            <person name="Groth M."/>
            <person name="Szafranski K."/>
            <person name="Schliwa M."/>
        </authorList>
    </citation>
    <scope>NUCLEOTIDE SEQUENCE [LARGE SCALE GENOMIC DNA]</scope>
</reference>
<gene>
    <name evidence="3" type="ORF">RFI_38085</name>
</gene>
<keyword evidence="4" id="KW-1185">Reference proteome</keyword>
<dbReference type="AlphaFoldDB" id="X6LE77"/>
<evidence type="ECO:0000313" key="4">
    <source>
        <dbReference type="Proteomes" id="UP000023152"/>
    </source>
</evidence>
<organism evidence="3 4">
    <name type="scientific">Reticulomyxa filosa</name>
    <dbReference type="NCBI Taxonomy" id="46433"/>
    <lineage>
        <taxon>Eukaryota</taxon>
        <taxon>Sar</taxon>
        <taxon>Rhizaria</taxon>
        <taxon>Retaria</taxon>
        <taxon>Foraminifera</taxon>
        <taxon>Monothalamids</taxon>
        <taxon>Reticulomyxidae</taxon>
        <taxon>Reticulomyxa</taxon>
    </lineage>
</organism>
<feature type="chain" id="PRO_5004975375" evidence="2">
    <location>
        <begin position="27"/>
        <end position="721"/>
    </location>
</feature>
<keyword evidence="1" id="KW-1133">Transmembrane helix</keyword>
<feature type="transmembrane region" description="Helical" evidence="1">
    <location>
        <begin position="557"/>
        <end position="577"/>
    </location>
</feature>
<keyword evidence="1" id="KW-0472">Membrane</keyword>
<dbReference type="OrthoDB" id="298253at2759"/>
<sequence length="721" mass="81003">MNSKTSKIWAMTIVMLASLIIKMAESTSSIIWQENYSTLSKIGDEFQVNSYTLFSQGYPRAANLTNGGFVVVWQSRQGDGSDYGVFGQLFDRNANKVGGQFQINTNVSNLQAQPSVAGLTSGNRFVVTWHGYQRGNSDIYAQIFDNSGNKIGKEFRVNTNTVGDQLWPYVIGLKNGNFVITWVDDNYSDGNGLGVYGQLFNNNGYQTGVSNQFLVNTYTTSLQEFARSGAFLSPGSSGGFVVVWMSYGNDGSSWGVFGQLFDQNAKKVGSQFQVNTYTSNTQSVPSVAVLASNAFVVAWESYSLTDADVSVQRFTADGTMIGYELDVNFYTSGYQGDPTIAALPSGHFVVSWSSCCLDSSDTGVYAQVFDGAYAVGRSFRVNTYTTSFQNYSNVITLSNGNFLITWQSFGQDGSYEGIFAQMFQFQMDGSDSSNSLSLLVLIGIVCGAVLLTAIIVVAIYFGWVNNKSVHVQFKRKKKKKKKTDFVKGCKESPNTWSWIFTILGWTLVTIKIVCETGKSRYCNKTCPYTYYGCGESEYEYNCSFPCDWTASVSWYGFVWYIVFSFVAMIYYGEFFIFSQYGKYLKNIVGDIQTLHDVLTDLRTAHATFSCERSKQINPKCPIKSMDKRIFERKPIKKKCLDEYDLTKLNIYKLLQFANDETQNDWNEKRAAFVLENRRDVHQSVSDIIDIPGYKEKYLVQLRPGLIICFFFSKQTNKQKIN</sequence>
<dbReference type="EMBL" id="ASPP01044057">
    <property type="protein sequence ID" value="ETN99396.1"/>
    <property type="molecule type" value="Genomic_DNA"/>
</dbReference>
<feature type="transmembrane region" description="Helical" evidence="1">
    <location>
        <begin position="436"/>
        <end position="464"/>
    </location>
</feature>
<feature type="signal peptide" evidence="2">
    <location>
        <begin position="1"/>
        <end position="26"/>
    </location>
</feature>
<protein>
    <submittedName>
        <fullName evidence="3">Uncharacterized protein</fullName>
    </submittedName>
</protein>